<evidence type="ECO:0000256" key="6">
    <source>
        <dbReference type="ARBA" id="ARBA00023134"/>
    </source>
</evidence>
<dbReference type="GO" id="GO:0006777">
    <property type="term" value="P:Mo-molybdopterin cofactor biosynthetic process"/>
    <property type="evidence" value="ECO:0007669"/>
    <property type="project" value="UniProtKB-KW"/>
</dbReference>
<reference evidence="10 11" key="1">
    <citation type="submission" date="2018-02" db="EMBL/GenBank/DDBJ databases">
        <title>Jeotgalibacillus proteolyticum sp. nov. a protease producing bacterium isolated from ocean sediments of Laizhou Bay.</title>
        <authorList>
            <person name="Li Y."/>
        </authorList>
    </citation>
    <scope>NUCLEOTIDE SEQUENCE [LARGE SCALE GENOMIC DNA]</scope>
    <source>
        <strain evidence="10 11">22-7</strain>
    </source>
</reference>
<keyword evidence="2 8" id="KW-0808">Transferase</keyword>
<dbReference type="GO" id="GO:0005525">
    <property type="term" value="F:GTP binding"/>
    <property type="evidence" value="ECO:0007669"/>
    <property type="project" value="UniProtKB-UniRule"/>
</dbReference>
<feature type="binding site" evidence="8">
    <location>
        <position position="71"/>
    </location>
    <ligand>
        <name>GTP</name>
        <dbReference type="ChEBI" id="CHEBI:37565"/>
    </ligand>
</feature>
<dbReference type="EC" id="2.7.7.77" evidence="8"/>
<dbReference type="AlphaFoldDB" id="A0A2S5GCH9"/>
<keyword evidence="5 8" id="KW-0460">Magnesium</keyword>
<comment type="cofactor">
    <cofactor evidence="8">
        <name>Mg(2+)</name>
        <dbReference type="ChEBI" id="CHEBI:18420"/>
    </cofactor>
</comment>
<name>A0A2S5GCH9_9BACL</name>
<feature type="binding site" evidence="8">
    <location>
        <position position="23"/>
    </location>
    <ligand>
        <name>GTP</name>
        <dbReference type="ChEBI" id="CHEBI:37565"/>
    </ligand>
</feature>
<keyword evidence="1 8" id="KW-0963">Cytoplasm</keyword>
<dbReference type="PANTHER" id="PTHR19136">
    <property type="entry name" value="MOLYBDENUM COFACTOR GUANYLYLTRANSFERASE"/>
    <property type="match status" value="1"/>
</dbReference>
<proteinExistence type="inferred from homology"/>
<organism evidence="10 11">
    <name type="scientific">Jeotgalibacillus proteolyticus</name>
    <dbReference type="NCBI Taxonomy" id="2082395"/>
    <lineage>
        <taxon>Bacteria</taxon>
        <taxon>Bacillati</taxon>
        <taxon>Bacillota</taxon>
        <taxon>Bacilli</taxon>
        <taxon>Bacillales</taxon>
        <taxon>Caryophanaceae</taxon>
        <taxon>Jeotgalibacillus</taxon>
    </lineage>
</organism>
<dbReference type="OrthoDB" id="9788394at2"/>
<comment type="similarity">
    <text evidence="8">Belongs to the MobA family.</text>
</comment>
<evidence type="ECO:0000256" key="5">
    <source>
        <dbReference type="ARBA" id="ARBA00022842"/>
    </source>
</evidence>
<evidence type="ECO:0000256" key="3">
    <source>
        <dbReference type="ARBA" id="ARBA00022723"/>
    </source>
</evidence>
<evidence type="ECO:0000256" key="8">
    <source>
        <dbReference type="HAMAP-Rule" id="MF_00316"/>
    </source>
</evidence>
<keyword evidence="4 8" id="KW-0547">Nucleotide-binding</keyword>
<evidence type="ECO:0000259" key="9">
    <source>
        <dbReference type="Pfam" id="PF12804"/>
    </source>
</evidence>
<dbReference type="InterPro" id="IPR025877">
    <property type="entry name" value="MobA-like_NTP_Trfase"/>
</dbReference>
<dbReference type="PANTHER" id="PTHR19136:SF81">
    <property type="entry name" value="MOLYBDENUM COFACTOR GUANYLYLTRANSFERASE"/>
    <property type="match status" value="1"/>
</dbReference>
<dbReference type="EMBL" id="PREZ01000003">
    <property type="protein sequence ID" value="PPA70710.1"/>
    <property type="molecule type" value="Genomic_DNA"/>
</dbReference>
<dbReference type="CDD" id="cd02503">
    <property type="entry name" value="MobA"/>
    <property type="match status" value="1"/>
</dbReference>
<dbReference type="GO" id="GO:0061603">
    <property type="term" value="F:molybdenum cofactor guanylyltransferase activity"/>
    <property type="evidence" value="ECO:0007669"/>
    <property type="project" value="UniProtKB-EC"/>
</dbReference>
<keyword evidence="7 8" id="KW-0501">Molybdenum cofactor biosynthesis</keyword>
<keyword evidence="3 8" id="KW-0479">Metal-binding</keyword>
<dbReference type="Pfam" id="PF12804">
    <property type="entry name" value="NTP_transf_3"/>
    <property type="match status" value="1"/>
</dbReference>
<accession>A0A2S5GCH9</accession>
<comment type="caution">
    <text evidence="10">The sequence shown here is derived from an EMBL/GenBank/DDBJ whole genome shotgun (WGS) entry which is preliminary data.</text>
</comment>
<comment type="domain">
    <text evidence="8">The N-terminal domain determines nucleotide recognition and specific binding, while the C-terminal domain determines the specific binding to the target protein.</text>
</comment>
<feature type="binding site" evidence="8">
    <location>
        <position position="102"/>
    </location>
    <ligand>
        <name>Mg(2+)</name>
        <dbReference type="ChEBI" id="CHEBI:18420"/>
    </ligand>
</feature>
<keyword evidence="11" id="KW-1185">Reference proteome</keyword>
<dbReference type="Gene3D" id="3.90.550.10">
    <property type="entry name" value="Spore Coat Polysaccharide Biosynthesis Protein SpsA, Chain A"/>
    <property type="match status" value="1"/>
</dbReference>
<evidence type="ECO:0000256" key="2">
    <source>
        <dbReference type="ARBA" id="ARBA00022679"/>
    </source>
</evidence>
<comment type="caution">
    <text evidence="8">Lacks conserved residue(s) required for the propagation of feature annotation.</text>
</comment>
<dbReference type="RefSeq" id="WP_104057460.1">
    <property type="nucleotide sequence ID" value="NZ_PREZ01000003.1"/>
</dbReference>
<comment type="function">
    <text evidence="8">Transfers a GMP moiety from GTP to Mo-molybdopterin (Mo-MPT) cofactor (Moco or molybdenum cofactor) to form Mo-molybdopterin guanine dinucleotide (Mo-MGD) cofactor.</text>
</comment>
<comment type="subcellular location">
    <subcellularLocation>
        <location evidence="8">Cytoplasm</location>
    </subcellularLocation>
</comment>
<dbReference type="SUPFAM" id="SSF53448">
    <property type="entry name" value="Nucleotide-diphospho-sugar transferases"/>
    <property type="match status" value="1"/>
</dbReference>
<evidence type="ECO:0000256" key="1">
    <source>
        <dbReference type="ARBA" id="ARBA00022490"/>
    </source>
</evidence>
<evidence type="ECO:0000313" key="10">
    <source>
        <dbReference type="EMBL" id="PPA70710.1"/>
    </source>
</evidence>
<feature type="binding site" evidence="8">
    <location>
        <begin position="11"/>
        <end position="13"/>
    </location>
    <ligand>
        <name>GTP</name>
        <dbReference type="ChEBI" id="CHEBI:37565"/>
    </ligand>
</feature>
<dbReference type="Proteomes" id="UP000239047">
    <property type="component" value="Unassembled WGS sequence"/>
</dbReference>
<evidence type="ECO:0000256" key="4">
    <source>
        <dbReference type="ARBA" id="ARBA00022741"/>
    </source>
</evidence>
<protein>
    <recommendedName>
        <fullName evidence="8">Probable molybdenum cofactor guanylyltransferase</fullName>
        <shortName evidence="8">MoCo guanylyltransferase</shortName>
        <ecNumber evidence="8">2.7.7.77</ecNumber>
    </recommendedName>
    <alternativeName>
        <fullName evidence="8">GTP:molybdopterin guanylyltransferase</fullName>
    </alternativeName>
    <alternativeName>
        <fullName evidence="8">Mo-MPT guanylyltransferase</fullName>
    </alternativeName>
    <alternativeName>
        <fullName evidence="8">Molybdopterin guanylyltransferase</fullName>
    </alternativeName>
    <alternativeName>
        <fullName evidence="8">Molybdopterin-guanine dinucleotide synthase</fullName>
        <shortName evidence="8">MGD synthase</shortName>
    </alternativeName>
</protein>
<dbReference type="GO" id="GO:0046872">
    <property type="term" value="F:metal ion binding"/>
    <property type="evidence" value="ECO:0007669"/>
    <property type="project" value="UniProtKB-KW"/>
</dbReference>
<dbReference type="InterPro" id="IPR013482">
    <property type="entry name" value="Molybde_CF_guanTrfase"/>
</dbReference>
<dbReference type="GO" id="GO:0005737">
    <property type="term" value="C:cytoplasm"/>
    <property type="evidence" value="ECO:0007669"/>
    <property type="project" value="UniProtKB-SubCell"/>
</dbReference>
<sequence length="203" mass="22960">MKETKIAGIILSGGKSSRFGRPKAFEQFNGKPFYQYAYEALAPYSDEAAVVSHAALTERFTAETNFNVIEDQPPYIGKGPLSGLYAAMKLLKADYYFILACDMPLFDETAAGKLLQQLTDESLNSIVPRSEGRIHPLCAIYHKDTLPELEKQLETGSYRMKEWLNRIDVSVLDEKEHCIPVSCFKNVNDQQELSAIYEIENNY</sequence>
<evidence type="ECO:0000313" key="11">
    <source>
        <dbReference type="Proteomes" id="UP000239047"/>
    </source>
</evidence>
<keyword evidence="6 8" id="KW-0342">GTP-binding</keyword>
<dbReference type="InterPro" id="IPR029044">
    <property type="entry name" value="Nucleotide-diphossugar_trans"/>
</dbReference>
<evidence type="ECO:0000256" key="7">
    <source>
        <dbReference type="ARBA" id="ARBA00023150"/>
    </source>
</evidence>
<feature type="binding site" evidence="8">
    <location>
        <position position="102"/>
    </location>
    <ligand>
        <name>GTP</name>
        <dbReference type="ChEBI" id="CHEBI:37565"/>
    </ligand>
</feature>
<gene>
    <name evidence="8" type="primary">mobA</name>
    <name evidence="10" type="ORF">C4B60_07900</name>
</gene>
<feature type="domain" description="MobA-like NTP transferase" evidence="9">
    <location>
        <begin position="8"/>
        <end position="166"/>
    </location>
</feature>
<comment type="catalytic activity">
    <reaction evidence="8">
        <text>Mo-molybdopterin + GTP + H(+) = Mo-molybdopterin guanine dinucleotide + diphosphate</text>
        <dbReference type="Rhea" id="RHEA:34243"/>
        <dbReference type="ChEBI" id="CHEBI:15378"/>
        <dbReference type="ChEBI" id="CHEBI:33019"/>
        <dbReference type="ChEBI" id="CHEBI:37565"/>
        <dbReference type="ChEBI" id="CHEBI:71302"/>
        <dbReference type="ChEBI" id="CHEBI:71310"/>
        <dbReference type="EC" id="2.7.7.77"/>
    </reaction>
</comment>
<dbReference type="HAMAP" id="MF_00316">
    <property type="entry name" value="MobA"/>
    <property type="match status" value="1"/>
</dbReference>